<reference evidence="1 2" key="1">
    <citation type="submission" date="2017-04" db="EMBL/GenBank/DDBJ databases">
        <title>Draft genome sequences of Alloscardovia macacae UMA81211 and UMA81212 isolated from the feces of a rhesus macaque (Macaca mulatta).</title>
        <authorList>
            <person name="Albert K."/>
            <person name="Sela D.A."/>
        </authorList>
    </citation>
    <scope>NUCLEOTIDE SEQUENCE [LARGE SCALE GENOMIC DNA]</scope>
    <source>
        <strain evidence="1 2">UMA81212</strain>
    </source>
</reference>
<dbReference type="AlphaFoldDB" id="A0A1Y2SSK7"/>
<dbReference type="EMBL" id="NEKC01000023">
    <property type="protein sequence ID" value="OTA28084.1"/>
    <property type="molecule type" value="Genomic_DNA"/>
</dbReference>
<dbReference type="Proteomes" id="UP000243540">
    <property type="component" value="Unassembled WGS sequence"/>
</dbReference>
<name>A0A1Y2SSK7_9BIFI</name>
<comment type="caution">
    <text evidence="1">The sequence shown here is derived from an EMBL/GenBank/DDBJ whole genome shotgun (WGS) entry which is preliminary data.</text>
</comment>
<proteinExistence type="predicted"/>
<evidence type="ECO:0008006" key="3">
    <source>
        <dbReference type="Google" id="ProtNLM"/>
    </source>
</evidence>
<protein>
    <recommendedName>
        <fullName evidence="3">HNH endonuclease</fullName>
    </recommendedName>
</protein>
<dbReference type="OrthoDB" id="7823637at2"/>
<evidence type="ECO:0000313" key="2">
    <source>
        <dbReference type="Proteomes" id="UP000243540"/>
    </source>
</evidence>
<dbReference type="REBASE" id="211307">
    <property type="entry name" value="Ama1212ORF7455P"/>
</dbReference>
<dbReference type="CDD" id="cd00085">
    <property type="entry name" value="HNHc"/>
    <property type="match status" value="1"/>
</dbReference>
<dbReference type="RefSeq" id="WP_086107188.1">
    <property type="nucleotide sequence ID" value="NZ_NEKB01000023.1"/>
</dbReference>
<dbReference type="STRING" id="1160091.B9T39_07460"/>
<gene>
    <name evidence="1" type="ORF">B9T39_07460</name>
</gene>
<accession>A0A1Y2SSK7</accession>
<organism evidence="1 2">
    <name type="scientific">Alloscardovia macacae</name>
    <dbReference type="NCBI Taxonomy" id="1160091"/>
    <lineage>
        <taxon>Bacteria</taxon>
        <taxon>Bacillati</taxon>
        <taxon>Actinomycetota</taxon>
        <taxon>Actinomycetes</taxon>
        <taxon>Bifidobacteriales</taxon>
        <taxon>Bifidobacteriaceae</taxon>
        <taxon>Alloscardovia</taxon>
    </lineage>
</organism>
<sequence length="234" mass="26076">MLTEDTIEKLRGLTMSKRARSALEIMLERGTVTTKVLQEEYGLDHPPRAIRDLKDAGVLVGSHRVKESGKTISEYFLEDVSAPSPGGAPRNPIKKADKDRIVAEFGGRCAVCGTASNRLQLDHRVPFAIAGDPPEWTGDTAMPLCPSDNRAKSWTCKHCENWTTRNPELCQRCMWCHPENYDHIAMKPERRLVVTAHDKAGVETLRWLEVHAAEQNKSSSEVAIQAIASYQELG</sequence>
<evidence type="ECO:0000313" key="1">
    <source>
        <dbReference type="EMBL" id="OTA28084.1"/>
    </source>
</evidence>
<dbReference type="InterPro" id="IPR003615">
    <property type="entry name" value="HNH_nuc"/>
</dbReference>